<dbReference type="EMBL" id="CP002525">
    <property type="protein sequence ID" value="ADX97775.1"/>
    <property type="molecule type" value="Genomic_DNA"/>
</dbReference>
<gene>
    <name evidence="1" type="ordered locus">MSU_0231</name>
</gene>
<sequence length="105" mass="12354">MRKMRKRKTKFLDSNNCSKRIKEKWEYSLSKQPEVWFKATEEDMEKALSIHFSNETWTVEVKKVGNDWEVGPMKCSKSSSSVEDLDKKYVEASCSHKDEDSKNPN</sequence>
<dbReference type="AlphaFoldDB" id="F0QQK5"/>
<reference evidence="1 2" key="1">
    <citation type="journal article" date="2011" name="J. Bacteriol.">
        <title>Complete genome sequences of two hemotropic Mycoplasmas, Mycoplasma haemofelis strain Ohio2 and Mycoplasma suis strain Illinois.</title>
        <authorList>
            <person name="Messick J.B."/>
            <person name="Santos A.P."/>
            <person name="Guimaraes A.M."/>
        </authorList>
    </citation>
    <scope>NUCLEOTIDE SEQUENCE [LARGE SCALE GENOMIC DNA]</scope>
    <source>
        <strain evidence="1 2">Illinois</strain>
    </source>
</reference>
<keyword evidence="2" id="KW-1185">Reference proteome</keyword>
<dbReference type="KEGG" id="mss:MSU_0231"/>
<name>F0QQK5_MYCSL</name>
<evidence type="ECO:0000313" key="1">
    <source>
        <dbReference type="EMBL" id="ADX97775.1"/>
    </source>
</evidence>
<accession>F0QQK5</accession>
<organism evidence="1 2">
    <name type="scientific">Mycoplasma suis (strain Illinois)</name>
    <dbReference type="NCBI Taxonomy" id="768700"/>
    <lineage>
        <taxon>Bacteria</taxon>
        <taxon>Bacillati</taxon>
        <taxon>Mycoplasmatota</taxon>
        <taxon>Mollicutes</taxon>
        <taxon>Mycoplasmataceae</taxon>
        <taxon>Mycoplasma</taxon>
    </lineage>
</organism>
<protein>
    <submittedName>
        <fullName evidence="1">Uncharacterized protein</fullName>
    </submittedName>
</protein>
<proteinExistence type="predicted"/>
<dbReference type="STRING" id="768700.MSU_0231"/>
<evidence type="ECO:0000313" key="2">
    <source>
        <dbReference type="Proteomes" id="UP000007484"/>
    </source>
</evidence>
<dbReference type="HOGENOM" id="CLU_2233579_0_0_14"/>
<dbReference type="RefSeq" id="WP_013609723.1">
    <property type="nucleotide sequence ID" value="NC_015155.1"/>
</dbReference>
<dbReference type="Proteomes" id="UP000007484">
    <property type="component" value="Chromosome"/>
</dbReference>